<dbReference type="InterPro" id="IPR001753">
    <property type="entry name" value="Enoyl-CoA_hydra/iso"/>
</dbReference>
<evidence type="ECO:0000256" key="4">
    <source>
        <dbReference type="ARBA" id="ARBA00022832"/>
    </source>
</evidence>
<evidence type="ECO:0000256" key="12">
    <source>
        <dbReference type="ARBA" id="ARBA00071021"/>
    </source>
</evidence>
<dbReference type="CDD" id="cd06558">
    <property type="entry name" value="crotonase-like"/>
    <property type="match status" value="1"/>
</dbReference>
<comment type="subcellular location">
    <subcellularLocation>
        <location evidence="1">Peroxisome</location>
    </subcellularLocation>
</comment>
<dbReference type="InterPro" id="IPR014748">
    <property type="entry name" value="Enoyl-CoA_hydra_C"/>
</dbReference>
<dbReference type="Proteomes" id="UP000663856">
    <property type="component" value="Unassembled WGS sequence"/>
</dbReference>
<dbReference type="PANTHER" id="PTHR43149:SF1">
    <property type="entry name" value="DELTA(3,5)-DELTA(2,4)-DIENOYL-COA ISOMERASE, MITOCHONDRIAL"/>
    <property type="match status" value="1"/>
</dbReference>
<dbReference type="GO" id="GO:0005739">
    <property type="term" value="C:mitochondrion"/>
    <property type="evidence" value="ECO:0007669"/>
    <property type="project" value="TreeGrafter"/>
</dbReference>
<evidence type="ECO:0000256" key="5">
    <source>
        <dbReference type="ARBA" id="ARBA00022990"/>
    </source>
</evidence>
<evidence type="ECO:0000256" key="2">
    <source>
        <dbReference type="ARBA" id="ARBA00005005"/>
    </source>
</evidence>
<protein>
    <recommendedName>
        <fullName evidence="12">Delta(3,5)-Delta(2,4)-dienoyl-CoA isomerase, mitochondrial</fullName>
    </recommendedName>
</protein>
<gene>
    <name evidence="14" type="ORF">OVN521_LOCUS22478</name>
    <name evidence="13" type="ORF">WKI299_LOCUS4034</name>
</gene>
<evidence type="ECO:0000256" key="9">
    <source>
        <dbReference type="ARBA" id="ARBA00051408"/>
    </source>
</evidence>
<reference evidence="14" key="1">
    <citation type="submission" date="2021-02" db="EMBL/GenBank/DDBJ databases">
        <authorList>
            <person name="Nowell W R."/>
        </authorList>
    </citation>
    <scope>NUCLEOTIDE SEQUENCE</scope>
</reference>
<dbReference type="EMBL" id="CAJNRF010000887">
    <property type="protein sequence ID" value="CAF1986172.1"/>
    <property type="molecule type" value="Genomic_DNA"/>
</dbReference>
<comment type="function">
    <text evidence="11">Isomerization of 3-trans,5-cis-dienoyl-CoA to 2-trans,4-trans-dienoyl-CoA.</text>
</comment>
<keyword evidence="7" id="KW-0576">Peroxisome</keyword>
<comment type="catalytic activity">
    <reaction evidence="10">
        <text>(3E,5Z,8Z,11Z,14Z)-eicosapentaenoyl-CoA = (2E,4E,8Z,11Z,14Z)-eicosapentaenoyl-CoA</text>
        <dbReference type="Rhea" id="RHEA:45224"/>
        <dbReference type="ChEBI" id="CHEBI:85090"/>
        <dbReference type="ChEBI" id="CHEBI:85091"/>
    </reaction>
</comment>
<organism evidence="14 15">
    <name type="scientific">Rotaria magnacalcarata</name>
    <dbReference type="NCBI Taxonomy" id="392030"/>
    <lineage>
        <taxon>Eukaryota</taxon>
        <taxon>Metazoa</taxon>
        <taxon>Spiralia</taxon>
        <taxon>Gnathifera</taxon>
        <taxon>Rotifera</taxon>
        <taxon>Eurotatoria</taxon>
        <taxon>Bdelloidea</taxon>
        <taxon>Philodinida</taxon>
        <taxon>Philodinidae</taxon>
        <taxon>Rotaria</taxon>
    </lineage>
</organism>
<comment type="caution">
    <text evidence="14">The sequence shown here is derived from an EMBL/GenBank/DDBJ whole genome shotgun (WGS) entry which is preliminary data.</text>
</comment>
<keyword evidence="4" id="KW-0276">Fatty acid metabolism</keyword>
<dbReference type="InterPro" id="IPR045002">
    <property type="entry name" value="Ech1-like"/>
</dbReference>
<dbReference type="FunFam" id="3.90.226.10:FF:000024">
    <property type="entry name" value="Delta3,5-delta2,4-dienoyl-CoA isomerase"/>
    <property type="match status" value="1"/>
</dbReference>
<sequence>MSSLPRYETLKLRQPKPHVTLVELNRPTKLNAMNLQLFDELKTCFEQLNIEKECRVIVLAGSGRAFSTGIDIEYLSTAAAESVEIDDIARKALHVRSMIERTQESLRAVDKCEKPVIAAIHGYCIGAGVDLAACCDIRYSARDTTFSIKEVDIGLAADVGTLQILPKLITNHSLFHELVFTSRTFDTNEAQQIGLISHVFDTREALLNGAISLASVIAHKSPIAVQGSKINLNYARDHTVDDNFTFVRTWNSAMLLSEDIVKGLMATSVSKEKKTNLAHYTANKHIIVTTFLSTSKNTSVAHGYSGYDVDSQNLNRTELGELSAHPDEDEVLILPYSTLLITNITTQQLVPLGRRIEIELEQCVDQDLP</sequence>
<name>A0A819WRF9_9BILA</name>
<accession>A0A819WRF9</accession>
<dbReference type="GO" id="GO:0051750">
    <property type="term" value="F:delta(3,5)-delta(2,4)-dienoyl-CoA isomerase activity"/>
    <property type="evidence" value="ECO:0007669"/>
    <property type="project" value="TreeGrafter"/>
</dbReference>
<comment type="pathway">
    <text evidence="2">Lipid metabolism; fatty acid beta-oxidation.</text>
</comment>
<evidence type="ECO:0000313" key="13">
    <source>
        <dbReference type="EMBL" id="CAF1986172.1"/>
    </source>
</evidence>
<keyword evidence="6" id="KW-0443">Lipid metabolism</keyword>
<comment type="catalytic activity">
    <reaction evidence="9">
        <text>(3E,5Z)-octadienoyl-CoA = (2E,4E)-octadienoyl-CoA</text>
        <dbReference type="Rhea" id="RHEA:45244"/>
        <dbReference type="ChEBI" id="CHEBI:62243"/>
        <dbReference type="ChEBI" id="CHEBI:85108"/>
    </reaction>
</comment>
<comment type="similarity">
    <text evidence="3">Belongs to the enoyl-CoA hydratase/isomerase family.</text>
</comment>
<evidence type="ECO:0000256" key="6">
    <source>
        <dbReference type="ARBA" id="ARBA00023098"/>
    </source>
</evidence>
<evidence type="ECO:0000256" key="7">
    <source>
        <dbReference type="ARBA" id="ARBA00023140"/>
    </source>
</evidence>
<dbReference type="Pfam" id="PF00378">
    <property type="entry name" value="ECH_1"/>
    <property type="match status" value="1"/>
</dbReference>
<dbReference type="UniPathway" id="UPA00659"/>
<proteinExistence type="inferred from homology"/>
<keyword evidence="15" id="KW-1185">Reference proteome</keyword>
<evidence type="ECO:0000256" key="1">
    <source>
        <dbReference type="ARBA" id="ARBA00004275"/>
    </source>
</evidence>
<dbReference type="Gene3D" id="1.10.12.10">
    <property type="entry name" value="Lyase 2-enoyl-coa Hydratase, Chain A, domain 2"/>
    <property type="match status" value="1"/>
</dbReference>
<evidence type="ECO:0000313" key="14">
    <source>
        <dbReference type="EMBL" id="CAF4130400.1"/>
    </source>
</evidence>
<dbReference type="Proteomes" id="UP000663866">
    <property type="component" value="Unassembled WGS sequence"/>
</dbReference>
<dbReference type="AlphaFoldDB" id="A0A819WRF9"/>
<evidence type="ECO:0000256" key="3">
    <source>
        <dbReference type="ARBA" id="ARBA00005254"/>
    </source>
</evidence>
<dbReference type="Gene3D" id="3.90.226.10">
    <property type="entry name" value="2-enoyl-CoA Hydratase, Chain A, domain 1"/>
    <property type="match status" value="1"/>
</dbReference>
<evidence type="ECO:0000256" key="11">
    <source>
        <dbReference type="ARBA" id="ARBA00055786"/>
    </source>
</evidence>
<evidence type="ECO:0000256" key="10">
    <source>
        <dbReference type="ARBA" id="ARBA00052809"/>
    </source>
</evidence>
<dbReference type="GO" id="GO:0005777">
    <property type="term" value="C:peroxisome"/>
    <property type="evidence" value="ECO:0007669"/>
    <property type="project" value="UniProtKB-SubCell"/>
</dbReference>
<keyword evidence="8" id="KW-0413">Isomerase</keyword>
<dbReference type="SUPFAM" id="SSF56399">
    <property type="entry name" value="ADP-ribosylation"/>
    <property type="match status" value="1"/>
</dbReference>
<evidence type="ECO:0000313" key="15">
    <source>
        <dbReference type="Proteomes" id="UP000663866"/>
    </source>
</evidence>
<dbReference type="GO" id="GO:0006635">
    <property type="term" value="P:fatty acid beta-oxidation"/>
    <property type="evidence" value="ECO:0007669"/>
    <property type="project" value="UniProtKB-UniPathway"/>
</dbReference>
<dbReference type="InterPro" id="IPR029045">
    <property type="entry name" value="ClpP/crotonase-like_dom_sf"/>
</dbReference>
<dbReference type="PANTHER" id="PTHR43149">
    <property type="entry name" value="ENOYL-COA HYDRATASE"/>
    <property type="match status" value="1"/>
</dbReference>
<dbReference type="EMBL" id="CAJOBG010004884">
    <property type="protein sequence ID" value="CAF4130400.1"/>
    <property type="molecule type" value="Genomic_DNA"/>
</dbReference>
<evidence type="ECO:0000256" key="8">
    <source>
        <dbReference type="ARBA" id="ARBA00023235"/>
    </source>
</evidence>
<keyword evidence="5" id="KW-0007">Acetylation</keyword>
<dbReference type="FunFam" id="1.10.12.10:FF:000004">
    <property type="entry name" value="Delta3,5-delta2,4-dienoyl-CoA isomerase"/>
    <property type="match status" value="1"/>
</dbReference>
<dbReference type="SUPFAM" id="SSF52096">
    <property type="entry name" value="ClpP/crotonase"/>
    <property type="match status" value="1"/>
</dbReference>